<evidence type="ECO:0000313" key="1">
    <source>
        <dbReference type="EMBL" id="RWR85500.1"/>
    </source>
</evidence>
<dbReference type="PANTHER" id="PTHR33148:SF3">
    <property type="entry name" value="DUF4228 DOMAIN PROTEIN"/>
    <property type="match status" value="1"/>
</dbReference>
<reference evidence="1 2" key="1">
    <citation type="journal article" date="2019" name="Nat. Plants">
        <title>Stout camphor tree genome fills gaps in understanding of flowering plant genome evolution.</title>
        <authorList>
            <person name="Chaw S.M."/>
            <person name="Liu Y.C."/>
            <person name="Wu Y.W."/>
            <person name="Wang H.Y."/>
            <person name="Lin C.I."/>
            <person name="Wu C.S."/>
            <person name="Ke H.M."/>
            <person name="Chang L.Y."/>
            <person name="Hsu C.Y."/>
            <person name="Yang H.T."/>
            <person name="Sudianto E."/>
            <person name="Hsu M.H."/>
            <person name="Wu K.P."/>
            <person name="Wang L.N."/>
            <person name="Leebens-Mack J.H."/>
            <person name="Tsai I.J."/>
        </authorList>
    </citation>
    <scope>NUCLEOTIDE SEQUENCE [LARGE SCALE GENOMIC DNA]</scope>
    <source>
        <strain evidence="2">cv. Chaw 1501</strain>
        <tissue evidence="1">Young leaves</tissue>
    </source>
</reference>
<dbReference type="Proteomes" id="UP000283530">
    <property type="component" value="Unassembled WGS sequence"/>
</dbReference>
<accession>A0A3S3QJQ6</accession>
<proteinExistence type="predicted"/>
<keyword evidence="2" id="KW-1185">Reference proteome</keyword>
<dbReference type="OrthoDB" id="676555at2759"/>
<protein>
    <submittedName>
        <fullName evidence="1">Plastid movement impaired 2</fullName>
    </submittedName>
</protein>
<dbReference type="PANTHER" id="PTHR33148">
    <property type="entry name" value="PLASTID MOVEMENT IMPAIRED PROTEIN-RELATED"/>
    <property type="match status" value="1"/>
</dbReference>
<dbReference type="Pfam" id="PF14009">
    <property type="entry name" value="PADRE"/>
    <property type="match status" value="1"/>
</dbReference>
<sequence length="202" mass="22507">MGNSLSGRKTAKVMKIDGETMKFKTPVRTGEVIKDYPGHVLMDSQAVRHLGVRAKALDLDYELQPKRLYFLVQLPAMGSEKAPRRARSGVINMSAKDRLESLMLARRSVSDLSLMKTVETGADGGRQVKMRLPKAQVTKLIEESKDEAEAAEKMMRLCLGNEACPLSQQSQRKPALRKINEGCKHEEKTGVRFLPIQDGKVV</sequence>
<gene>
    <name evidence="1" type="ORF">CKAN_01436900</name>
</gene>
<organism evidence="1 2">
    <name type="scientific">Cinnamomum micranthum f. kanehirae</name>
    <dbReference type="NCBI Taxonomy" id="337451"/>
    <lineage>
        <taxon>Eukaryota</taxon>
        <taxon>Viridiplantae</taxon>
        <taxon>Streptophyta</taxon>
        <taxon>Embryophyta</taxon>
        <taxon>Tracheophyta</taxon>
        <taxon>Spermatophyta</taxon>
        <taxon>Magnoliopsida</taxon>
        <taxon>Magnoliidae</taxon>
        <taxon>Laurales</taxon>
        <taxon>Lauraceae</taxon>
        <taxon>Cinnamomum</taxon>
    </lineage>
</organism>
<dbReference type="AlphaFoldDB" id="A0A3S3QJQ6"/>
<dbReference type="InterPro" id="IPR025322">
    <property type="entry name" value="PADRE_dom"/>
</dbReference>
<comment type="caution">
    <text evidence="1">The sequence shown here is derived from an EMBL/GenBank/DDBJ whole genome shotgun (WGS) entry which is preliminary data.</text>
</comment>
<evidence type="ECO:0000313" key="2">
    <source>
        <dbReference type="Proteomes" id="UP000283530"/>
    </source>
</evidence>
<dbReference type="EMBL" id="QPKB01000005">
    <property type="protein sequence ID" value="RWR85500.1"/>
    <property type="molecule type" value="Genomic_DNA"/>
</dbReference>
<name>A0A3S3QJQ6_9MAGN</name>